<name>A0ABD0KB13_9CAEN</name>
<dbReference type="AlphaFoldDB" id="A0ABD0KB13"/>
<evidence type="ECO:0000313" key="1">
    <source>
        <dbReference type="EMBL" id="KAK7484161.1"/>
    </source>
</evidence>
<comment type="caution">
    <text evidence="1">The sequence shown here is derived from an EMBL/GenBank/DDBJ whole genome shotgun (WGS) entry which is preliminary data.</text>
</comment>
<sequence>MILVRSISVVTLSDVSASVRPAVLPVAKDFSTYFESNDRALQSFEVRIFSNDRAEFCFKLKLVWCIFLTCLLISTRTERIYKIQLGGFKVALVIKPCPSLNHRHTCRGIVLGSAPTSNDNVSGNAKRSSRHCV</sequence>
<dbReference type="Proteomes" id="UP001519460">
    <property type="component" value="Unassembled WGS sequence"/>
</dbReference>
<keyword evidence="2" id="KW-1185">Reference proteome</keyword>
<accession>A0ABD0KB13</accession>
<feature type="non-terminal residue" evidence="1">
    <location>
        <position position="133"/>
    </location>
</feature>
<evidence type="ECO:0000313" key="2">
    <source>
        <dbReference type="Proteomes" id="UP001519460"/>
    </source>
</evidence>
<proteinExistence type="predicted"/>
<organism evidence="1 2">
    <name type="scientific">Batillaria attramentaria</name>
    <dbReference type="NCBI Taxonomy" id="370345"/>
    <lineage>
        <taxon>Eukaryota</taxon>
        <taxon>Metazoa</taxon>
        <taxon>Spiralia</taxon>
        <taxon>Lophotrochozoa</taxon>
        <taxon>Mollusca</taxon>
        <taxon>Gastropoda</taxon>
        <taxon>Caenogastropoda</taxon>
        <taxon>Sorbeoconcha</taxon>
        <taxon>Cerithioidea</taxon>
        <taxon>Batillariidae</taxon>
        <taxon>Batillaria</taxon>
    </lineage>
</organism>
<protein>
    <submittedName>
        <fullName evidence="1">Uncharacterized protein</fullName>
    </submittedName>
</protein>
<gene>
    <name evidence="1" type="ORF">BaRGS_00024650</name>
</gene>
<reference evidence="1 2" key="1">
    <citation type="journal article" date="2023" name="Sci. Data">
        <title>Genome assembly of the Korean intertidal mud-creeper Batillaria attramentaria.</title>
        <authorList>
            <person name="Patra A.K."/>
            <person name="Ho P.T."/>
            <person name="Jun S."/>
            <person name="Lee S.J."/>
            <person name="Kim Y."/>
            <person name="Won Y.J."/>
        </authorList>
    </citation>
    <scope>NUCLEOTIDE SEQUENCE [LARGE SCALE GENOMIC DNA]</scope>
    <source>
        <strain evidence="1">Wonlab-2016</strain>
    </source>
</reference>
<dbReference type="EMBL" id="JACVVK020000215">
    <property type="protein sequence ID" value="KAK7484161.1"/>
    <property type="molecule type" value="Genomic_DNA"/>
</dbReference>